<evidence type="ECO:0000256" key="2">
    <source>
        <dbReference type="ARBA" id="ARBA00004496"/>
    </source>
</evidence>
<keyword evidence="8" id="KW-0539">Nucleus</keyword>
<dbReference type="AlphaFoldDB" id="A0A9P5DRI8"/>
<evidence type="ECO:0000256" key="6">
    <source>
        <dbReference type="ARBA" id="ARBA00022490"/>
    </source>
</evidence>
<dbReference type="OrthoDB" id="166907at2759"/>
<protein>
    <recommendedName>
        <fullName evidence="5">Elongator complex protein 5</fullName>
    </recommendedName>
</protein>
<comment type="pathway">
    <text evidence="3">tRNA modification; 5-methoxycarbonylmethyl-2-thiouridine-tRNA biosynthesis.</text>
</comment>
<keyword evidence="10" id="KW-1185">Reference proteome</keyword>
<proteinExistence type="inferred from homology"/>
<dbReference type="GO" id="GO:0002098">
    <property type="term" value="P:tRNA wobble uridine modification"/>
    <property type="evidence" value="ECO:0007669"/>
    <property type="project" value="InterPro"/>
</dbReference>
<dbReference type="InterPro" id="IPR019519">
    <property type="entry name" value="Elp5"/>
</dbReference>
<comment type="caution">
    <text evidence="9">The sequence shown here is derived from an EMBL/GenBank/DDBJ whole genome shotgun (WGS) entry which is preliminary data.</text>
</comment>
<dbReference type="GO" id="GO:0005829">
    <property type="term" value="C:cytosol"/>
    <property type="evidence" value="ECO:0007669"/>
    <property type="project" value="TreeGrafter"/>
</dbReference>
<dbReference type="GO" id="GO:0033588">
    <property type="term" value="C:elongator holoenzyme complex"/>
    <property type="evidence" value="ECO:0007669"/>
    <property type="project" value="InterPro"/>
</dbReference>
<evidence type="ECO:0000256" key="7">
    <source>
        <dbReference type="ARBA" id="ARBA00022694"/>
    </source>
</evidence>
<gene>
    <name evidence="9" type="ORF">FBEOM_11675</name>
</gene>
<evidence type="ECO:0000256" key="5">
    <source>
        <dbReference type="ARBA" id="ARBA00020264"/>
    </source>
</evidence>
<keyword evidence="6" id="KW-0963">Cytoplasm</keyword>
<evidence type="ECO:0000256" key="3">
    <source>
        <dbReference type="ARBA" id="ARBA00005043"/>
    </source>
</evidence>
<dbReference type="Pfam" id="PF10483">
    <property type="entry name" value="Elong_Iki1"/>
    <property type="match status" value="1"/>
</dbReference>
<dbReference type="EMBL" id="PVQB02000677">
    <property type="protein sequence ID" value="KAF4334496.1"/>
    <property type="molecule type" value="Genomic_DNA"/>
</dbReference>
<accession>A0A9P5DRI8</accession>
<evidence type="ECO:0000313" key="9">
    <source>
        <dbReference type="EMBL" id="KAF4334496.1"/>
    </source>
</evidence>
<evidence type="ECO:0000256" key="8">
    <source>
        <dbReference type="ARBA" id="ARBA00023242"/>
    </source>
</evidence>
<comment type="subcellular location">
    <subcellularLocation>
        <location evidence="2">Cytoplasm</location>
    </subcellularLocation>
    <subcellularLocation>
        <location evidence="1">Nucleus</location>
    </subcellularLocation>
</comment>
<reference evidence="9" key="1">
    <citation type="journal article" date="2017" name="Mycologia">
        <title>Fusarium algeriense, sp. nov., a novel toxigenic crown rot pathogen of durum wheat from Algeria is nested in the Fusarium burgessii species complex.</title>
        <authorList>
            <person name="Laraba I."/>
            <person name="Keddad A."/>
            <person name="Boureghda H."/>
            <person name="Abdallah N."/>
            <person name="Vaughan M.M."/>
            <person name="Proctor R.H."/>
            <person name="Busman M."/>
            <person name="O'Donnell K."/>
        </authorList>
    </citation>
    <scope>NUCLEOTIDE SEQUENCE</scope>
    <source>
        <strain evidence="9">NRRL 25174</strain>
    </source>
</reference>
<dbReference type="CDD" id="cd19496">
    <property type="entry name" value="Elp5"/>
    <property type="match status" value="1"/>
</dbReference>
<dbReference type="Gene3D" id="3.40.50.300">
    <property type="entry name" value="P-loop containing nucleotide triphosphate hydrolases"/>
    <property type="match status" value="1"/>
</dbReference>
<reference evidence="9" key="2">
    <citation type="submission" date="2020-02" db="EMBL/GenBank/DDBJ databases">
        <title>Identification and distribution of gene clusters putatively required for synthesis of sphingolipid metabolism inhibitors in phylogenetically diverse species of the filamentous fungus Fusarium.</title>
        <authorList>
            <person name="Kim H.-S."/>
            <person name="Busman M."/>
            <person name="Brown D.W."/>
            <person name="Divon H."/>
            <person name="Uhlig S."/>
            <person name="Proctor R.H."/>
        </authorList>
    </citation>
    <scope>NUCLEOTIDE SEQUENCE</scope>
    <source>
        <strain evidence="9">NRRL 25174</strain>
    </source>
</reference>
<comment type="similarity">
    <text evidence="4">Belongs to the ELP5 family.</text>
</comment>
<evidence type="ECO:0000256" key="1">
    <source>
        <dbReference type="ARBA" id="ARBA00004123"/>
    </source>
</evidence>
<evidence type="ECO:0000313" key="10">
    <source>
        <dbReference type="Proteomes" id="UP000730481"/>
    </source>
</evidence>
<dbReference type="PANTHER" id="PTHR15641:SF1">
    <property type="entry name" value="ELONGATOR COMPLEX PROTEIN 5"/>
    <property type="match status" value="1"/>
</dbReference>
<dbReference type="GO" id="GO:0000049">
    <property type="term" value="F:tRNA binding"/>
    <property type="evidence" value="ECO:0007669"/>
    <property type="project" value="TreeGrafter"/>
</dbReference>
<dbReference type="Proteomes" id="UP000730481">
    <property type="component" value="Unassembled WGS sequence"/>
</dbReference>
<name>A0A9P5DRI8_9HYPO</name>
<organism evidence="9 10">
    <name type="scientific">Fusarium beomiforme</name>
    <dbReference type="NCBI Taxonomy" id="44412"/>
    <lineage>
        <taxon>Eukaryota</taxon>
        <taxon>Fungi</taxon>
        <taxon>Dikarya</taxon>
        <taxon>Ascomycota</taxon>
        <taxon>Pezizomycotina</taxon>
        <taxon>Sordariomycetes</taxon>
        <taxon>Hypocreomycetidae</taxon>
        <taxon>Hypocreales</taxon>
        <taxon>Nectriaceae</taxon>
        <taxon>Fusarium</taxon>
        <taxon>Fusarium burgessii species complex</taxon>
    </lineage>
</organism>
<keyword evidence="7" id="KW-0819">tRNA processing</keyword>
<evidence type="ECO:0000256" key="4">
    <source>
        <dbReference type="ARBA" id="ARBA00009567"/>
    </source>
</evidence>
<sequence>MAPTSNVHARSHSLLLLQKLLNLRDGASPLILLIDNLEQPARPVLSEFVSRAKIAKTRAIFLSLVTLKEPQDADVFIKAAGRDLQAVRKDLLNYYPAFNPLVDKGKPTQRAVVIIDSLNALAAAAPQSLASFLSSIITPAVSIVATYHDDVPIVLPRSFSEYEPHPFTVLCHLATAILRLSSLYQEIERQKARNRSIQEPEWGLNEEREGVLVGLGEKGKDRNEGSSRVVIHMELRRRSGRTVLEKFILSSKGSVAAPQPGKVCLLTDHPMFATPDNEETGEGEEAPESTFNLGLTEKQRKDREGIVLPYFDAQTDIGAGEGGRILYEMGREDDFDDEEDEI</sequence>
<dbReference type="GO" id="GO:0005634">
    <property type="term" value="C:nucleus"/>
    <property type="evidence" value="ECO:0007669"/>
    <property type="project" value="UniProtKB-SubCell"/>
</dbReference>
<dbReference type="PANTHER" id="PTHR15641">
    <property type="entry name" value="ELONGATOR COMPLEX PROTEIN 5"/>
    <property type="match status" value="1"/>
</dbReference>
<dbReference type="InterPro" id="IPR027417">
    <property type="entry name" value="P-loop_NTPase"/>
</dbReference>